<dbReference type="OrthoDB" id="8038132at2759"/>
<evidence type="ECO:0000313" key="2">
    <source>
        <dbReference type="EMBL" id="CAG7731582.1"/>
    </source>
</evidence>
<evidence type="ECO:0000313" key="3">
    <source>
        <dbReference type="Proteomes" id="UP000708208"/>
    </source>
</evidence>
<keyword evidence="3" id="KW-1185">Reference proteome</keyword>
<gene>
    <name evidence="2" type="ORF">AFUS01_LOCUS20160</name>
</gene>
<proteinExistence type="predicted"/>
<dbReference type="AlphaFoldDB" id="A0A8J2P9X0"/>
<organism evidence="2 3">
    <name type="scientific">Allacma fusca</name>
    <dbReference type="NCBI Taxonomy" id="39272"/>
    <lineage>
        <taxon>Eukaryota</taxon>
        <taxon>Metazoa</taxon>
        <taxon>Ecdysozoa</taxon>
        <taxon>Arthropoda</taxon>
        <taxon>Hexapoda</taxon>
        <taxon>Collembola</taxon>
        <taxon>Symphypleona</taxon>
        <taxon>Sminthuridae</taxon>
        <taxon>Allacma</taxon>
    </lineage>
</organism>
<accession>A0A8J2P9X0</accession>
<dbReference type="Proteomes" id="UP000708208">
    <property type="component" value="Unassembled WGS sequence"/>
</dbReference>
<feature type="region of interest" description="Disordered" evidence="1">
    <location>
        <begin position="149"/>
        <end position="171"/>
    </location>
</feature>
<sequence length="171" mass="19904">MKKNVDTYKLLLEYRATPLANGFSPSELLMSRNIRTTLPTARSNLLPRLVPTEMLNSREEKRRIKQKQHYDQHHGVHEKVDFEPGEVVWVADKRTWGTVTSKAETPRSLWIDTLRGKYRRNSFHLSRAFRKDIPEDEYQPLDHDLVSSTQETLPTDSNNNLVLAQSQSPHI</sequence>
<name>A0A8J2P9X0_9HEXA</name>
<dbReference type="EMBL" id="CAJVCH010215438">
    <property type="protein sequence ID" value="CAG7731582.1"/>
    <property type="molecule type" value="Genomic_DNA"/>
</dbReference>
<dbReference type="PANTHER" id="PTHR33244:SF3">
    <property type="entry name" value="PEPTIDASE A2 DOMAIN-CONTAINING PROTEIN"/>
    <property type="match status" value="1"/>
</dbReference>
<protein>
    <submittedName>
        <fullName evidence="2">Uncharacterized protein</fullName>
    </submittedName>
</protein>
<evidence type="ECO:0000256" key="1">
    <source>
        <dbReference type="SAM" id="MobiDB-lite"/>
    </source>
</evidence>
<dbReference type="PANTHER" id="PTHR33244">
    <property type="entry name" value="INTEGRASE CATALYTIC DOMAIN-CONTAINING PROTEIN-RELATED"/>
    <property type="match status" value="1"/>
</dbReference>
<reference evidence="2" key="1">
    <citation type="submission" date="2021-06" db="EMBL/GenBank/DDBJ databases">
        <authorList>
            <person name="Hodson N. C."/>
            <person name="Mongue J. A."/>
            <person name="Jaron S. K."/>
        </authorList>
    </citation>
    <scope>NUCLEOTIDE SEQUENCE</scope>
</reference>
<comment type="caution">
    <text evidence="2">The sequence shown here is derived from an EMBL/GenBank/DDBJ whole genome shotgun (WGS) entry which is preliminary data.</text>
</comment>